<dbReference type="SUPFAM" id="SSF57716">
    <property type="entry name" value="Glucocorticoid receptor-like (DNA-binding domain)"/>
    <property type="match status" value="1"/>
</dbReference>
<feature type="binding site" evidence="8">
    <location>
        <position position="192"/>
    </location>
    <ligand>
        <name>Zn(2+)</name>
        <dbReference type="ChEBI" id="CHEBI:29105"/>
    </ligand>
</feature>
<evidence type="ECO:0000256" key="6">
    <source>
        <dbReference type="ARBA" id="ARBA00022777"/>
    </source>
</evidence>
<dbReference type="PANTHER" id="PTHR11441:SF0">
    <property type="entry name" value="THYMIDINE KINASE, CYTOSOLIC"/>
    <property type="match status" value="1"/>
</dbReference>
<proteinExistence type="inferred from homology"/>
<dbReference type="HAMAP" id="MF_00124">
    <property type="entry name" value="Thymidine_kinase"/>
    <property type="match status" value="1"/>
</dbReference>
<feature type="binding site" evidence="8">
    <location>
        <position position="195"/>
    </location>
    <ligand>
        <name>Zn(2+)</name>
        <dbReference type="ChEBI" id="CHEBI:29105"/>
    </ligand>
</feature>
<evidence type="ECO:0000256" key="2">
    <source>
        <dbReference type="ARBA" id="ARBA00012118"/>
    </source>
</evidence>
<protein>
    <recommendedName>
        <fullName evidence="2 8">Thymidine kinase</fullName>
        <ecNumber evidence="2 8">2.7.1.21</ecNumber>
    </recommendedName>
</protein>
<feature type="binding site" evidence="8">
    <location>
        <begin position="24"/>
        <end position="31"/>
    </location>
    <ligand>
        <name>ATP</name>
        <dbReference type="ChEBI" id="CHEBI:30616"/>
    </ligand>
</feature>
<dbReference type="EC" id="2.7.1.21" evidence="2 8"/>
<keyword evidence="7 8" id="KW-0067">ATP-binding</keyword>
<keyword evidence="14" id="KW-1185">Reference proteome</keyword>
<comment type="similarity">
    <text evidence="1 8 12">Belongs to the thymidine kinase family.</text>
</comment>
<keyword evidence="8" id="KW-0479">Metal-binding</keyword>
<evidence type="ECO:0000313" key="14">
    <source>
        <dbReference type="Proteomes" id="UP000501452"/>
    </source>
</evidence>
<accession>A0A6G8QBN4</accession>
<evidence type="ECO:0000256" key="12">
    <source>
        <dbReference type="RuleBase" id="RU004165"/>
    </source>
</evidence>
<dbReference type="GO" id="GO:0071897">
    <property type="term" value="P:DNA biosynthetic process"/>
    <property type="evidence" value="ECO:0007669"/>
    <property type="project" value="UniProtKB-KW"/>
</dbReference>
<keyword evidence="8" id="KW-0963">Cytoplasm</keyword>
<comment type="catalytic activity">
    <reaction evidence="8 11">
        <text>thymidine + ATP = dTMP + ADP + H(+)</text>
        <dbReference type="Rhea" id="RHEA:19129"/>
        <dbReference type="ChEBI" id="CHEBI:15378"/>
        <dbReference type="ChEBI" id="CHEBI:17748"/>
        <dbReference type="ChEBI" id="CHEBI:30616"/>
        <dbReference type="ChEBI" id="CHEBI:63528"/>
        <dbReference type="ChEBI" id="CHEBI:456216"/>
        <dbReference type="EC" id="2.7.1.21"/>
    </reaction>
</comment>
<feature type="binding site" evidence="8">
    <location>
        <position position="154"/>
    </location>
    <ligand>
        <name>Zn(2+)</name>
        <dbReference type="ChEBI" id="CHEBI:29105"/>
    </ligand>
</feature>
<dbReference type="PIRSF" id="PIRSF035805">
    <property type="entry name" value="TK_cell"/>
    <property type="match status" value="1"/>
</dbReference>
<evidence type="ECO:0000256" key="5">
    <source>
        <dbReference type="ARBA" id="ARBA00022741"/>
    </source>
</evidence>
<feature type="binding site" evidence="10">
    <location>
        <position position="188"/>
    </location>
    <ligand>
        <name>substrate</name>
    </ligand>
</feature>
<dbReference type="Pfam" id="PF00265">
    <property type="entry name" value="TK"/>
    <property type="match status" value="1"/>
</dbReference>
<comment type="subunit">
    <text evidence="8">Homotetramer.</text>
</comment>
<dbReference type="PROSITE" id="PS00603">
    <property type="entry name" value="TK_CELLULAR_TYPE"/>
    <property type="match status" value="1"/>
</dbReference>
<comment type="subcellular location">
    <subcellularLocation>
        <location evidence="8">Cytoplasm</location>
    </subcellularLocation>
</comment>
<dbReference type="AlphaFoldDB" id="A0A6G8QBN4"/>
<name>A0A6G8QBN4_9ACTN</name>
<dbReference type="Proteomes" id="UP000501452">
    <property type="component" value="Chromosome"/>
</dbReference>
<dbReference type="GO" id="GO:0005524">
    <property type="term" value="F:ATP binding"/>
    <property type="evidence" value="ECO:0007669"/>
    <property type="project" value="UniProtKB-UniRule"/>
</dbReference>
<feature type="binding site" evidence="8">
    <location>
        <begin position="97"/>
        <end position="100"/>
    </location>
    <ligand>
        <name>ATP</name>
        <dbReference type="ChEBI" id="CHEBI:30616"/>
    </ligand>
</feature>
<dbReference type="Gene3D" id="3.40.50.300">
    <property type="entry name" value="P-loop containing nucleotide triphosphate hydrolases"/>
    <property type="match status" value="1"/>
</dbReference>
<evidence type="ECO:0000313" key="13">
    <source>
        <dbReference type="EMBL" id="QIN83905.1"/>
    </source>
</evidence>
<dbReference type="InterPro" id="IPR020633">
    <property type="entry name" value="Thymidine_kinase_CS"/>
</dbReference>
<sequence>MMQTFRPLEEDPALRGGSLTVISGSMFSGKTEELIRLSRRALYARRRVQVFKHALETRSEHEEIRSHNGIPHEATPVTSSEELLGKVDPATDVVSIEEAQFFDAGIVEACRELADGGYDVIVAGLDMDFRGEPFGPMPELLAEADEIVKLRAICARCGRDAARSQRLIDGRPAPASAPIILVGAEESYEARCRHCHEVPEGVFQYGLPGV</sequence>
<evidence type="ECO:0000256" key="10">
    <source>
        <dbReference type="PIRSR" id="PIRSR035805-2"/>
    </source>
</evidence>
<dbReference type="GO" id="GO:0005829">
    <property type="term" value="C:cytosol"/>
    <property type="evidence" value="ECO:0007669"/>
    <property type="project" value="TreeGrafter"/>
</dbReference>
<keyword evidence="5 8" id="KW-0547">Nucleotide-binding</keyword>
<dbReference type="GO" id="GO:0046104">
    <property type="term" value="P:thymidine metabolic process"/>
    <property type="evidence" value="ECO:0007669"/>
    <property type="project" value="TreeGrafter"/>
</dbReference>
<dbReference type="InterPro" id="IPR027417">
    <property type="entry name" value="P-loop_NTPase"/>
</dbReference>
<feature type="active site" description="Proton acceptor" evidence="8 9">
    <location>
        <position position="98"/>
    </location>
</feature>
<dbReference type="InterPro" id="IPR001267">
    <property type="entry name" value="Thymidine_kinase"/>
</dbReference>
<dbReference type="KEGG" id="rub:GBA63_15580"/>
<keyword evidence="8" id="KW-0862">Zinc</keyword>
<keyword evidence="3 8" id="KW-0237">DNA synthesis</keyword>
<feature type="binding site" evidence="8">
    <location>
        <position position="157"/>
    </location>
    <ligand>
        <name>Zn(2+)</name>
        <dbReference type="ChEBI" id="CHEBI:29105"/>
    </ligand>
</feature>
<organism evidence="13 14">
    <name type="scientific">Rubrobacter tropicus</name>
    <dbReference type="NCBI Taxonomy" id="2653851"/>
    <lineage>
        <taxon>Bacteria</taxon>
        <taxon>Bacillati</taxon>
        <taxon>Actinomycetota</taxon>
        <taxon>Rubrobacteria</taxon>
        <taxon>Rubrobacterales</taxon>
        <taxon>Rubrobacteraceae</taxon>
        <taxon>Rubrobacter</taxon>
    </lineage>
</organism>
<dbReference type="EMBL" id="CP045119">
    <property type="protein sequence ID" value="QIN83905.1"/>
    <property type="molecule type" value="Genomic_DNA"/>
</dbReference>
<dbReference type="SUPFAM" id="SSF52540">
    <property type="entry name" value="P-loop containing nucleoside triphosphate hydrolases"/>
    <property type="match status" value="1"/>
</dbReference>
<keyword evidence="6 8" id="KW-0418">Kinase</keyword>
<evidence type="ECO:0000256" key="1">
    <source>
        <dbReference type="ARBA" id="ARBA00007587"/>
    </source>
</evidence>
<dbReference type="Gene3D" id="3.30.60.20">
    <property type="match status" value="1"/>
</dbReference>
<evidence type="ECO:0000256" key="9">
    <source>
        <dbReference type="PIRSR" id="PIRSR035805-1"/>
    </source>
</evidence>
<evidence type="ECO:0000256" key="4">
    <source>
        <dbReference type="ARBA" id="ARBA00022679"/>
    </source>
</evidence>
<evidence type="ECO:0000256" key="7">
    <source>
        <dbReference type="ARBA" id="ARBA00022840"/>
    </source>
</evidence>
<dbReference type="GO" id="GO:0008270">
    <property type="term" value="F:zinc ion binding"/>
    <property type="evidence" value="ECO:0007669"/>
    <property type="project" value="UniProtKB-UniRule"/>
</dbReference>
<reference evidence="13 14" key="1">
    <citation type="submission" date="2019-10" db="EMBL/GenBank/DDBJ databases">
        <title>Rubrobacter sp nov SCSIO 52090 isolated from a deep-sea sediment in the South China Sea.</title>
        <authorList>
            <person name="Chen R.W."/>
        </authorList>
    </citation>
    <scope>NUCLEOTIDE SEQUENCE [LARGE SCALE GENOMIC DNA]</scope>
    <source>
        <strain evidence="13 14">SCSIO 52909</strain>
    </source>
</reference>
<dbReference type="PANTHER" id="PTHR11441">
    <property type="entry name" value="THYMIDINE KINASE"/>
    <property type="match status" value="1"/>
</dbReference>
<evidence type="ECO:0000256" key="11">
    <source>
        <dbReference type="RuleBase" id="RU000544"/>
    </source>
</evidence>
<feature type="binding site" evidence="10">
    <location>
        <begin position="180"/>
        <end position="183"/>
    </location>
    <ligand>
        <name>substrate</name>
    </ligand>
</feature>
<dbReference type="RefSeq" id="WP_266096277.1">
    <property type="nucleotide sequence ID" value="NZ_CP045119.1"/>
</dbReference>
<keyword evidence="4 8" id="KW-0808">Transferase</keyword>
<dbReference type="GO" id="GO:0004797">
    <property type="term" value="F:thymidine kinase activity"/>
    <property type="evidence" value="ECO:0007669"/>
    <property type="project" value="UniProtKB-UniRule"/>
</dbReference>
<dbReference type="NCBIfam" id="NF003296">
    <property type="entry name" value="PRK04296.1-1"/>
    <property type="match status" value="1"/>
</dbReference>
<evidence type="ECO:0000256" key="8">
    <source>
        <dbReference type="HAMAP-Rule" id="MF_00124"/>
    </source>
</evidence>
<gene>
    <name evidence="8" type="primary">tdk</name>
    <name evidence="13" type="ORF">GBA63_15580</name>
</gene>
<evidence type="ECO:0000256" key="3">
    <source>
        <dbReference type="ARBA" id="ARBA00022634"/>
    </source>
</evidence>